<accession>A5DSM6</accession>
<feature type="non-terminal residue" evidence="2">
    <location>
        <position position="113"/>
    </location>
</feature>
<dbReference type="OrthoDB" id="4074036at2759"/>
<evidence type="ECO:0000256" key="1">
    <source>
        <dbReference type="SAM" id="Phobius"/>
    </source>
</evidence>
<dbReference type="AlphaFoldDB" id="A5DSM6"/>
<organism evidence="2 3">
    <name type="scientific">Lodderomyces elongisporus (strain ATCC 11503 / CBS 2605 / JCM 1781 / NBRC 1676 / NRRL YB-4239)</name>
    <name type="common">Yeast</name>
    <name type="synonym">Saccharomyces elongisporus</name>
    <dbReference type="NCBI Taxonomy" id="379508"/>
    <lineage>
        <taxon>Eukaryota</taxon>
        <taxon>Fungi</taxon>
        <taxon>Dikarya</taxon>
        <taxon>Ascomycota</taxon>
        <taxon>Saccharomycotina</taxon>
        <taxon>Pichiomycetes</taxon>
        <taxon>Debaryomycetaceae</taxon>
        <taxon>Candida/Lodderomyces clade</taxon>
        <taxon>Lodderomyces</taxon>
    </lineage>
</organism>
<dbReference type="EMBL" id="CH981524">
    <property type="protein sequence ID" value="EDK42184.1"/>
    <property type="molecule type" value="Genomic_DNA"/>
</dbReference>
<keyword evidence="1" id="KW-0812">Transmembrane</keyword>
<dbReference type="OMA" id="ARMRITR"/>
<evidence type="ECO:0000313" key="2">
    <source>
        <dbReference type="EMBL" id="EDK42184.1"/>
    </source>
</evidence>
<evidence type="ECO:0000313" key="3">
    <source>
        <dbReference type="Proteomes" id="UP000001996"/>
    </source>
</evidence>
<feature type="non-terminal residue" evidence="2">
    <location>
        <position position="1"/>
    </location>
</feature>
<reference evidence="2 3" key="1">
    <citation type="journal article" date="2009" name="Nature">
        <title>Evolution of pathogenicity and sexual reproduction in eight Candida genomes.</title>
        <authorList>
            <person name="Butler G."/>
            <person name="Rasmussen M.D."/>
            <person name="Lin M.F."/>
            <person name="Santos M.A."/>
            <person name="Sakthikumar S."/>
            <person name="Munro C.A."/>
            <person name="Rheinbay E."/>
            <person name="Grabherr M."/>
            <person name="Forche A."/>
            <person name="Reedy J.L."/>
            <person name="Agrafioti I."/>
            <person name="Arnaud M.B."/>
            <person name="Bates S."/>
            <person name="Brown A.J."/>
            <person name="Brunke S."/>
            <person name="Costanzo M.C."/>
            <person name="Fitzpatrick D.A."/>
            <person name="de Groot P.W."/>
            <person name="Harris D."/>
            <person name="Hoyer L.L."/>
            <person name="Hube B."/>
            <person name="Klis F.M."/>
            <person name="Kodira C."/>
            <person name="Lennard N."/>
            <person name="Logue M.E."/>
            <person name="Martin R."/>
            <person name="Neiman A.M."/>
            <person name="Nikolaou E."/>
            <person name="Quail M.A."/>
            <person name="Quinn J."/>
            <person name="Santos M.C."/>
            <person name="Schmitzberger F.F."/>
            <person name="Sherlock G."/>
            <person name="Shah P."/>
            <person name="Silverstein K.A."/>
            <person name="Skrzypek M.S."/>
            <person name="Soll D."/>
            <person name="Staggs R."/>
            <person name="Stansfield I."/>
            <person name="Stumpf M.P."/>
            <person name="Sudbery P.E."/>
            <person name="Srikantha T."/>
            <person name="Zeng Q."/>
            <person name="Berman J."/>
            <person name="Berriman M."/>
            <person name="Heitman J."/>
            <person name="Gow N.A."/>
            <person name="Lorenz M.C."/>
            <person name="Birren B.W."/>
            <person name="Kellis M."/>
            <person name="Cuomo C.A."/>
        </authorList>
    </citation>
    <scope>NUCLEOTIDE SEQUENCE [LARGE SCALE GENOMIC DNA]</scope>
    <source>
        <strain evidence="3">ATCC 11503 / BCRC 21390 / CBS 2605 / JCM 1781 / NBRC 1676 / NRRL YB-4239</strain>
    </source>
</reference>
<feature type="transmembrane region" description="Helical" evidence="1">
    <location>
        <begin position="25"/>
        <end position="46"/>
    </location>
</feature>
<sequence>TSEPQSEDFLSETKLQRQQRFQNQLYQAGFKGMLQGTLVALLTGYALSYKYNHGKNAAYFRNTYKIWWVVCWNIVGVTFATDTAKMNISKQAAIEDEIKRSRYFEDEMNSVRK</sequence>
<protein>
    <submittedName>
        <fullName evidence="2">Uncharacterized protein</fullName>
    </submittedName>
</protein>
<name>A5DSM6_LODEL</name>
<gene>
    <name evidence="2" type="ORF">LELG_00362</name>
</gene>
<keyword evidence="3" id="KW-1185">Reference proteome</keyword>
<proteinExistence type="predicted"/>
<dbReference type="VEuPathDB" id="FungiDB:LELG_00362"/>
<dbReference type="HOGENOM" id="CLU_164919_0_0_1"/>
<dbReference type="KEGG" id="lel:PVL30_000354"/>
<keyword evidence="1" id="KW-0472">Membrane</keyword>
<keyword evidence="1" id="KW-1133">Transmembrane helix</keyword>
<dbReference type="InParanoid" id="A5DSM6"/>
<dbReference type="Proteomes" id="UP000001996">
    <property type="component" value="Unassembled WGS sequence"/>
</dbReference>
<dbReference type="GeneID" id="5235858"/>
<dbReference type="eggNOG" id="ENOG502RMDI">
    <property type="taxonomic scope" value="Eukaryota"/>
</dbReference>